<name>A0ABP9YZP4_9FUNG</name>
<feature type="domain" description="NUA/TPR/MLP1-2-like" evidence="6">
    <location>
        <begin position="407"/>
        <end position="500"/>
    </location>
</feature>
<feature type="coiled-coil region" evidence="4">
    <location>
        <begin position="944"/>
        <end position="1006"/>
    </location>
</feature>
<dbReference type="Pfam" id="PF25785">
    <property type="entry name" value="TPR"/>
    <property type="match status" value="1"/>
</dbReference>
<sequence length="1702" mass="193621">MFTGDDTEGLKKALEYETLQERYNKLQQSFNEISEKNTALQSEAETTRTELNTLKTQTETTESSKRELEIKCASLANQEKQLRDIIDSTFQQLNEKRDALQRAHTDLGELRLKLTQTTVDADTIRSDVSKITDEKNELERKYAFSVKRETEINERLLSVQRDYDNFRKDNETDRIKYEEQINYLRKEKDTASDYAEELRLKLEHSKQSVVDLESKYAQAVTERDQLNLNMASASKAYNELLALYEEHVAHNDANMSKLESEITALTAEKDSLQTRYSTLERSLEEERELRRAQFQQFTGAPDDSTTSSKSSSNLLDLIRDYQKLNRHPEDIYQDFFELREKYQKALSDSTQNSNVAETMTRKLNEHQNMFNRLYRELEDSKTNSKKLSHTLTAEEAKRSELEKSNKLLKNTVSDLTDEKKNLEASLNDTTYQLQYLLSDVQRRNAPIPSALRESAELLTAVQVSPNIPHDQLVFKDVAELQDLNTKLVSEVRTLREQVTSTSNEISHANTKINTDIEFYKNALNEAKQTITSLSSTSEDLQKQLNTLTTECNNYKNLISQLGDGDVSTKFEQIQHRQELQRKEMDITFESYCAETTIEINKLKEELLTARTSASEAKTQLTQVNVEIANLRRKQINLSSRLEQREKELQSCQRENHNLQECIVSRDLELSNTKSELIDFKRRTDRLSDENISLSSRLESTTAAYNATKEAMGSQSINHSHMNSLLETINHRMEVFADTSSENAKQYKDTIEKLNRDLQHARDCLSIAEKELDGYKSIDQQEIKDKYNTSVIEIGLLKTKISDLEKQVSNVNQERIIAQTKLATAEEQIKALTATIEGTNDSSDVSSSDSATCNEHLRLLAQAEDRIRTLESDIENYHTVITSNENKIELLAKERAYMATQNQEAIDKLLKELEIKTAAVDIVQTEADKSIAEYKTLHEKVLSTQAELIQEKTELQERIQVLDTENIAKENELQVQRQVVEEKTSALNEVEGKLDAQTKTTEEYRQTIATLRADVSNLTFEITEYKSKAEAATTSVESVTANYKREAAEWAEFEDNLKKNLAESEKQREELVNKVETLVKKYDEWQSSVNNDANVDSTAFDGATTDIIHQLRDANKLLRIERDANESKYRYEHDNLRRAKAEMDRVKKQVEYLQTDCERLRQETKSYSQKHSAETEDYKMRCDAFMSQNHKLNQENKRLKEREERAQAELEKKIAEMDPLINKISALEAQLKLTQEENEMLNKSQQEWSSRSAQLLSKYNRIDPAEIDRVKSELETTKQELETMKAEKVALEKNVEDLQAQAKKFETERAGLVNKSNDRGRLAFEFKKKFMEAEKKFTESEKKLSESEKKLSESESKLKESENKLKLAETASATASTQISNNSNAVKEMEALEEEKKRAEESLKTRMDEYTSLEKKYNSILHRARQLQQEKIKSLEELKALRAESPTLKAKIAELEANLVKVNKTLTDNSIELTRLKAQNSMIVNKNNRLQKELDVIKTQASSSALSAAASALQASLSPMAESPSASPIINTPMQDVSTPPIQITTSNIEVSVAATAVPEIEESAAAASGTEADVDIEELNGTPVAELEDALDEEEEATNAEVAEDIAATEVTEEVSEAPTTPATSTEVVATEVVTETVSAEVGEIAATKEDSTMETMDSTSPVEEDLAEANQDSAVVIGEKRAREEDEGEEEVGSPLKKAEL</sequence>
<evidence type="ECO:0000256" key="3">
    <source>
        <dbReference type="ARBA" id="ARBA00023242"/>
    </source>
</evidence>
<dbReference type="EMBL" id="BAABUK010000012">
    <property type="protein sequence ID" value="GAA5812336.1"/>
    <property type="molecule type" value="Genomic_DNA"/>
</dbReference>
<dbReference type="PANTHER" id="PTHR18898">
    <property type="entry name" value="NUCLEOPROTEIN TPR-RELATED"/>
    <property type="match status" value="1"/>
</dbReference>
<dbReference type="Proteomes" id="UP001473302">
    <property type="component" value="Unassembled WGS sequence"/>
</dbReference>
<keyword evidence="2 4" id="KW-0175">Coiled coil</keyword>
<reference evidence="7 8" key="1">
    <citation type="submission" date="2024-04" db="EMBL/GenBank/DDBJ databases">
        <title>genome sequences of Mucor flavus KT1a and Helicostylum pulchrum KT1b strains isolated from the surface of a dry-aged beef.</title>
        <authorList>
            <person name="Toyotome T."/>
            <person name="Hosono M."/>
            <person name="Torimaru M."/>
            <person name="Fukuda K."/>
            <person name="Mikami N."/>
        </authorList>
    </citation>
    <scope>NUCLEOTIDE SEQUENCE [LARGE SCALE GENOMIC DNA]</scope>
    <source>
        <strain evidence="7 8">KT1a</strain>
    </source>
</reference>
<feature type="coiled-coil region" evidence="4">
    <location>
        <begin position="736"/>
        <end position="879"/>
    </location>
</feature>
<evidence type="ECO:0000259" key="6">
    <source>
        <dbReference type="Pfam" id="PF25785"/>
    </source>
</evidence>
<dbReference type="Gene3D" id="1.10.287.1490">
    <property type="match status" value="1"/>
</dbReference>
<evidence type="ECO:0000256" key="5">
    <source>
        <dbReference type="SAM" id="MobiDB-lite"/>
    </source>
</evidence>
<feature type="coiled-coil region" evidence="4">
    <location>
        <begin position="599"/>
        <end position="661"/>
    </location>
</feature>
<feature type="coiled-coil region" evidence="4">
    <location>
        <begin position="477"/>
        <end position="557"/>
    </location>
</feature>
<keyword evidence="3" id="KW-0539">Nucleus</keyword>
<evidence type="ECO:0000313" key="8">
    <source>
        <dbReference type="Proteomes" id="UP001473302"/>
    </source>
</evidence>
<gene>
    <name evidence="7" type="ORF">MFLAVUS_005787</name>
</gene>
<feature type="coiled-coil region" evidence="4">
    <location>
        <begin position="195"/>
        <end position="229"/>
    </location>
</feature>
<feature type="region of interest" description="Disordered" evidence="5">
    <location>
        <begin position="379"/>
        <end position="398"/>
    </location>
</feature>
<accession>A0ABP9YZP4</accession>
<feature type="region of interest" description="Disordered" evidence="5">
    <location>
        <begin position="1650"/>
        <end position="1702"/>
    </location>
</feature>
<dbReference type="PANTHER" id="PTHR18898:SF2">
    <property type="entry name" value="NUCLEOPROTEIN TPR"/>
    <property type="match status" value="1"/>
</dbReference>
<keyword evidence="8" id="KW-1185">Reference proteome</keyword>
<evidence type="ECO:0000256" key="4">
    <source>
        <dbReference type="SAM" id="Coils"/>
    </source>
</evidence>
<comment type="caution">
    <text evidence="7">The sequence shown here is derived from an EMBL/GenBank/DDBJ whole genome shotgun (WGS) entry which is preliminary data.</text>
</comment>
<feature type="coiled-coil region" evidence="4">
    <location>
        <begin position="1053"/>
        <end position="1087"/>
    </location>
</feature>
<proteinExistence type="predicted"/>
<evidence type="ECO:0000313" key="7">
    <source>
        <dbReference type="EMBL" id="GAA5812336.1"/>
    </source>
</evidence>
<comment type="subcellular location">
    <subcellularLocation>
        <location evidence="1">Nucleus</location>
    </subcellularLocation>
</comment>
<evidence type="ECO:0000256" key="1">
    <source>
        <dbReference type="ARBA" id="ARBA00004123"/>
    </source>
</evidence>
<protein>
    <recommendedName>
        <fullName evidence="6">NUA/TPR/MLP1-2-like domain-containing protein</fullName>
    </recommendedName>
</protein>
<feature type="region of interest" description="Disordered" evidence="5">
    <location>
        <begin position="1336"/>
        <end position="1363"/>
    </location>
</feature>
<organism evidence="7 8">
    <name type="scientific">Mucor flavus</name>
    <dbReference type="NCBI Taxonomy" id="439312"/>
    <lineage>
        <taxon>Eukaryota</taxon>
        <taxon>Fungi</taxon>
        <taxon>Fungi incertae sedis</taxon>
        <taxon>Mucoromycota</taxon>
        <taxon>Mucoromycotina</taxon>
        <taxon>Mucoromycetes</taxon>
        <taxon>Mucorales</taxon>
        <taxon>Mucorineae</taxon>
        <taxon>Mucoraceae</taxon>
        <taxon>Mucor</taxon>
    </lineage>
</organism>
<evidence type="ECO:0000256" key="2">
    <source>
        <dbReference type="ARBA" id="ARBA00023054"/>
    </source>
</evidence>
<feature type="coiled-coil region" evidence="4">
    <location>
        <begin position="255"/>
        <end position="289"/>
    </location>
</feature>
<feature type="coiled-coil region" evidence="4">
    <location>
        <begin position="16"/>
        <end position="85"/>
    </location>
</feature>
<dbReference type="InterPro" id="IPR057974">
    <property type="entry name" value="NUA/TPR/MLP1-2-like_dom"/>
</dbReference>